<comment type="caution">
    <text evidence="19">The sequence shown here is derived from an EMBL/GenBank/DDBJ whole genome shotgun (WGS) entry which is preliminary data.</text>
</comment>
<evidence type="ECO:0000256" key="8">
    <source>
        <dbReference type="ARBA" id="ARBA00023077"/>
    </source>
</evidence>
<evidence type="ECO:0000256" key="7">
    <source>
        <dbReference type="ARBA" id="ARBA00022737"/>
    </source>
</evidence>
<dbReference type="InterPro" id="IPR036942">
    <property type="entry name" value="Beta-barrel_TonB_sf"/>
</dbReference>
<evidence type="ECO:0000256" key="4">
    <source>
        <dbReference type="ARBA" id="ARBA00022452"/>
    </source>
</evidence>
<evidence type="ECO:0000313" key="19">
    <source>
        <dbReference type="EMBL" id="RDE82240.1"/>
    </source>
</evidence>
<dbReference type="InterPro" id="IPR012910">
    <property type="entry name" value="Plug_dom"/>
</dbReference>
<keyword evidence="10 19" id="KW-0675">Receptor</keyword>
<dbReference type="NCBIfam" id="TIGR01786">
    <property type="entry name" value="TonB-hemlactrns"/>
    <property type="match status" value="1"/>
</dbReference>
<proteinExistence type="inferred from homology"/>
<sequence>MKKNTFLAVTYGILPIATVSISPSSFAEEQLETINVEGELSAERQTQSAVEHKTASTLQKELVRDTRDLVRYTTDVGISDNGRFLKGFSIRGVEGNRVGISVDGVNLPDSEENSLYARYGNFNNSRLFVDSELVREIDIVRGADAFNSGSGALGGTVSYRTLDAADIVKQGQKFGGLIRGGYASKNSEWVRTAAVGYVGEKFDAIVAYSQRTGHQMKSRGDGSIEDSSSRQMPDPSSHRFNSYLVKLGYQINAHHRIAFGFTGQKGERYTDERSYALYGGSWREANDENKRHNFNVSYIYAPDSAWLAFAKLNLDYQKTDLAAVNYKGDRHWKTNEKELSEIFDRRMKTTFKRATIELESQPFKLLGEHTFTLTNFISEREFENINYDRAGIGRSYEYSDLYTIQRPIKTKQYGISLKDNIRWNEIFSSVIGVRYDYAKLTPKEFNARCSKACLEGDEPVKSSFANWSGFAGINAQVSDTWKLGYQLSTGYRIPTASEMYFTFKNAYGSWRANPALKSERSLNHTLFAQAKNNMGVFDINLYQSRYRHFLFEQESVITTLSFGQKFQSLEQQMVNVDRAKVTGIEVKTHLDLHNIINSVPNGFKFYGALGYSKGKLSNGSSLLSVQPIKAVLGLDYEDPNGKWGIFTRFTYLGAKKARDAKTIENKRYCVREEFDDWFGTNICKEFDFKQEIVSYKYLNKAAFVADAFGYYNPTDNITLRAGIYNIFNRKYHNWDALRGINAHSTTNTVDREGKGLERFYAPGRNFSASVEIRF</sequence>
<dbReference type="InterPro" id="IPR037066">
    <property type="entry name" value="Plug_dom_sf"/>
</dbReference>
<keyword evidence="7" id="KW-0677">Repeat</keyword>
<name>A0AAQ0KBZ9_HAEPA</name>
<reference evidence="19 20" key="1">
    <citation type="submission" date="2018-05" db="EMBL/GenBank/DDBJ databases">
        <title>Draft Genome Sequences for a Diverse set of 7 Haemophilus Species.</title>
        <authorList>
            <person name="Nichols M."/>
            <person name="Topaz N."/>
            <person name="Wang X."/>
            <person name="Wang X."/>
            <person name="Boxrud D."/>
        </authorList>
    </citation>
    <scope>NUCLEOTIDE SEQUENCE [LARGE SCALE GENOMIC DNA]</scope>
    <source>
        <strain evidence="19 20">C2006002596</strain>
    </source>
</reference>
<evidence type="ECO:0000256" key="13">
    <source>
        <dbReference type="PROSITE-ProRule" id="PRU10144"/>
    </source>
</evidence>
<dbReference type="InterPro" id="IPR039426">
    <property type="entry name" value="TonB-dep_rcpt-like"/>
</dbReference>
<evidence type="ECO:0000256" key="6">
    <source>
        <dbReference type="ARBA" id="ARBA00022729"/>
    </source>
</evidence>
<evidence type="ECO:0000256" key="14">
    <source>
        <dbReference type="RuleBase" id="RU003357"/>
    </source>
</evidence>
<feature type="chain" id="PRO_5042913698" evidence="16">
    <location>
        <begin position="28"/>
        <end position="774"/>
    </location>
</feature>
<keyword evidence="4 12" id="KW-1134">Transmembrane beta strand</keyword>
<accession>A0AAQ0KBZ9</accession>
<keyword evidence="3 12" id="KW-0813">Transport</keyword>
<feature type="domain" description="TonB-dependent receptor plug" evidence="18">
    <location>
        <begin position="44"/>
        <end position="156"/>
    </location>
</feature>
<dbReference type="PANTHER" id="PTHR30069">
    <property type="entry name" value="TONB-DEPENDENT OUTER MEMBRANE RECEPTOR"/>
    <property type="match status" value="1"/>
</dbReference>
<evidence type="ECO:0000256" key="3">
    <source>
        <dbReference type="ARBA" id="ARBA00022448"/>
    </source>
</evidence>
<dbReference type="GO" id="GO:0044718">
    <property type="term" value="P:siderophore transmembrane transport"/>
    <property type="evidence" value="ECO:0007669"/>
    <property type="project" value="TreeGrafter"/>
</dbReference>
<evidence type="ECO:0000256" key="1">
    <source>
        <dbReference type="ARBA" id="ARBA00004571"/>
    </source>
</evidence>
<comment type="subcellular location">
    <subcellularLocation>
        <location evidence="1 12">Cell outer membrane</location>
        <topology evidence="1 12">Multi-pass membrane protein</topology>
    </subcellularLocation>
</comment>
<dbReference type="GO" id="GO:0015344">
    <property type="term" value="F:siderophore uptake transmembrane transporter activity"/>
    <property type="evidence" value="ECO:0007669"/>
    <property type="project" value="TreeGrafter"/>
</dbReference>
<evidence type="ECO:0000259" key="18">
    <source>
        <dbReference type="Pfam" id="PF07715"/>
    </source>
</evidence>
<dbReference type="Gene3D" id="2.170.130.10">
    <property type="entry name" value="TonB-dependent receptor, plug domain"/>
    <property type="match status" value="1"/>
</dbReference>
<evidence type="ECO:0000256" key="9">
    <source>
        <dbReference type="ARBA" id="ARBA00023136"/>
    </source>
</evidence>
<evidence type="ECO:0000256" key="16">
    <source>
        <dbReference type="SAM" id="SignalP"/>
    </source>
</evidence>
<dbReference type="Gene3D" id="2.40.170.20">
    <property type="entry name" value="TonB-dependent receptor, beta-barrel domain"/>
    <property type="match status" value="1"/>
</dbReference>
<dbReference type="Pfam" id="PF00593">
    <property type="entry name" value="TonB_dep_Rec_b-barrel"/>
    <property type="match status" value="1"/>
</dbReference>
<dbReference type="InterPro" id="IPR000531">
    <property type="entry name" value="Beta-barrel_TonB"/>
</dbReference>
<keyword evidence="5 12" id="KW-0812">Transmembrane</keyword>
<organism evidence="19 20">
    <name type="scientific">Haemophilus parainfluenzae</name>
    <dbReference type="NCBI Taxonomy" id="729"/>
    <lineage>
        <taxon>Bacteria</taxon>
        <taxon>Pseudomonadati</taxon>
        <taxon>Pseudomonadota</taxon>
        <taxon>Gammaproteobacteria</taxon>
        <taxon>Pasteurellales</taxon>
        <taxon>Pasteurellaceae</taxon>
        <taxon>Haemophilus</taxon>
    </lineage>
</organism>
<dbReference type="AlphaFoldDB" id="A0AAQ0KBZ9"/>
<dbReference type="Proteomes" id="UP000253823">
    <property type="component" value="Unassembled WGS sequence"/>
</dbReference>
<feature type="signal peptide" evidence="16">
    <location>
        <begin position="1"/>
        <end position="27"/>
    </location>
</feature>
<dbReference type="CDD" id="cd01347">
    <property type="entry name" value="ligand_gated_channel"/>
    <property type="match status" value="1"/>
</dbReference>
<evidence type="ECO:0000256" key="2">
    <source>
        <dbReference type="ARBA" id="ARBA00008143"/>
    </source>
</evidence>
<evidence type="ECO:0000256" key="5">
    <source>
        <dbReference type="ARBA" id="ARBA00022692"/>
    </source>
</evidence>
<dbReference type="EMBL" id="QEPT01000009">
    <property type="protein sequence ID" value="RDE82240.1"/>
    <property type="molecule type" value="Genomic_DNA"/>
</dbReference>
<evidence type="ECO:0000256" key="12">
    <source>
        <dbReference type="PROSITE-ProRule" id="PRU01360"/>
    </source>
</evidence>
<dbReference type="InterPro" id="IPR010949">
    <property type="entry name" value="TonB_Hb/transfer/lactofer_rcpt"/>
</dbReference>
<gene>
    <name evidence="19" type="ORF">DPV95_09620</name>
</gene>
<protein>
    <submittedName>
        <fullName evidence="19">TonB-dependent hemoglobin/transferrin/lactoferrin family receptor</fullName>
    </submittedName>
</protein>
<evidence type="ECO:0000313" key="20">
    <source>
        <dbReference type="Proteomes" id="UP000253823"/>
    </source>
</evidence>
<keyword evidence="11 12" id="KW-0998">Cell outer membrane</keyword>
<evidence type="ECO:0000256" key="11">
    <source>
        <dbReference type="ARBA" id="ARBA00023237"/>
    </source>
</evidence>
<keyword evidence="8 14" id="KW-0798">TonB box</keyword>
<dbReference type="Pfam" id="PF07715">
    <property type="entry name" value="Plug"/>
    <property type="match status" value="1"/>
</dbReference>
<dbReference type="InterPro" id="IPR010917">
    <property type="entry name" value="TonB_rcpt_CS"/>
</dbReference>
<evidence type="ECO:0000256" key="10">
    <source>
        <dbReference type="ARBA" id="ARBA00023170"/>
    </source>
</evidence>
<dbReference type="PANTHER" id="PTHR30069:SF29">
    <property type="entry name" value="HEMOGLOBIN AND HEMOGLOBIN-HAPTOGLOBIN-BINDING PROTEIN 1-RELATED"/>
    <property type="match status" value="1"/>
</dbReference>
<evidence type="ECO:0000259" key="17">
    <source>
        <dbReference type="Pfam" id="PF00593"/>
    </source>
</evidence>
<comment type="similarity">
    <text evidence="2">Belongs to the TonB-dependent receptor family. Hemoglobin/haptoglobin binding protein subfamily.</text>
</comment>
<dbReference type="SUPFAM" id="SSF56935">
    <property type="entry name" value="Porins"/>
    <property type="match status" value="1"/>
</dbReference>
<dbReference type="GO" id="GO:0009279">
    <property type="term" value="C:cell outer membrane"/>
    <property type="evidence" value="ECO:0007669"/>
    <property type="project" value="UniProtKB-SubCell"/>
</dbReference>
<dbReference type="RefSeq" id="WP_053087337.1">
    <property type="nucleotide sequence ID" value="NZ_QEPT01000009.1"/>
</dbReference>
<dbReference type="PROSITE" id="PS01156">
    <property type="entry name" value="TONB_DEPENDENT_REC_2"/>
    <property type="match status" value="1"/>
</dbReference>
<feature type="region of interest" description="Disordered" evidence="15">
    <location>
        <begin position="213"/>
        <end position="236"/>
    </location>
</feature>
<keyword evidence="6 16" id="KW-0732">Signal</keyword>
<feature type="domain" description="TonB-dependent receptor-like beta-barrel" evidence="17">
    <location>
        <begin position="267"/>
        <end position="726"/>
    </location>
</feature>
<feature type="short sequence motif" description="TonB C-terminal box" evidence="13">
    <location>
        <begin position="757"/>
        <end position="774"/>
    </location>
</feature>
<evidence type="ECO:0000256" key="15">
    <source>
        <dbReference type="SAM" id="MobiDB-lite"/>
    </source>
</evidence>
<dbReference type="PROSITE" id="PS52016">
    <property type="entry name" value="TONB_DEPENDENT_REC_3"/>
    <property type="match status" value="1"/>
</dbReference>
<keyword evidence="9 12" id="KW-0472">Membrane</keyword>